<dbReference type="EMBL" id="CP002059">
    <property type="protein sequence ID" value="ADI66257.1"/>
    <property type="molecule type" value="Genomic_DNA"/>
</dbReference>
<feature type="transmembrane region" description="Helical" evidence="1">
    <location>
        <begin position="81"/>
        <end position="102"/>
    </location>
</feature>
<accession>D7E0T8</accession>
<evidence type="ECO:0000313" key="3">
    <source>
        <dbReference type="Proteomes" id="UP000001511"/>
    </source>
</evidence>
<name>D7E0T8_NOSA0</name>
<organism evidence="2 3">
    <name type="scientific">Nostoc azollae (strain 0708)</name>
    <name type="common">Anabaena azollae (strain 0708)</name>
    <dbReference type="NCBI Taxonomy" id="551115"/>
    <lineage>
        <taxon>Bacteria</taxon>
        <taxon>Bacillati</taxon>
        <taxon>Cyanobacteriota</taxon>
        <taxon>Cyanophyceae</taxon>
        <taxon>Nostocales</taxon>
        <taxon>Nostocaceae</taxon>
        <taxon>Trichormus</taxon>
    </lineage>
</organism>
<dbReference type="HOGENOM" id="CLU_104162_0_0_3"/>
<dbReference type="AlphaFoldDB" id="D7E0T8"/>
<keyword evidence="1" id="KW-0472">Membrane</keyword>
<sequence>MLNKLQNSQIVSSLWSFRAIDAVTNRLNQAQRYLENSWQTATQVKNTTSQVIDNAITAYVNKLTTQHPTFLQFLQMLNWAVNHPIITLVILLFFIALAWSIIKGIIRLIETASCSILKVPLKLLQVLIKAIYLSLAKFINKYWHNIPFTNKDNYASNVISVDTTNLENEYQDKQKRLAEISHSLELIHQEQQQLLQEAANLISSDRGNKE</sequence>
<dbReference type="KEGG" id="naz:Aazo_5228"/>
<dbReference type="OrthoDB" id="424290at2"/>
<protein>
    <submittedName>
        <fullName evidence="2">Uncharacterized protein</fullName>
    </submittedName>
</protein>
<evidence type="ECO:0000256" key="1">
    <source>
        <dbReference type="SAM" id="Phobius"/>
    </source>
</evidence>
<dbReference type="eggNOG" id="ENOG50335C6">
    <property type="taxonomic scope" value="Bacteria"/>
</dbReference>
<proteinExistence type="predicted"/>
<dbReference type="RefSeq" id="WP_013193266.1">
    <property type="nucleotide sequence ID" value="NC_014248.1"/>
</dbReference>
<reference evidence="2 3" key="1">
    <citation type="journal article" date="2010" name="PLoS ONE">
        <title>Genome erosion in a nitrogen-fixing vertically transmitted endosymbiotic multicellular cyanobacterium.</title>
        <authorList>
            <person name="Ran L."/>
            <person name="Larsson J."/>
            <person name="Vigil-Stenman T."/>
            <person name="Nylander J.A."/>
            <person name="Ininbergs K."/>
            <person name="Zheng W.W."/>
            <person name="Lapidus A."/>
            <person name="Lowry S."/>
            <person name="Haselkorn R."/>
            <person name="Bergman B."/>
        </authorList>
    </citation>
    <scope>NUCLEOTIDE SEQUENCE [LARGE SCALE GENOMIC DNA]</scope>
    <source>
        <strain evidence="2 3">0708</strain>
    </source>
</reference>
<dbReference type="STRING" id="551115.Aazo_5228"/>
<evidence type="ECO:0000313" key="2">
    <source>
        <dbReference type="EMBL" id="ADI66257.1"/>
    </source>
</evidence>
<keyword evidence="1" id="KW-1133">Transmembrane helix</keyword>
<keyword evidence="3" id="KW-1185">Reference proteome</keyword>
<keyword evidence="1" id="KW-0812">Transmembrane</keyword>
<dbReference type="Proteomes" id="UP000001511">
    <property type="component" value="Chromosome"/>
</dbReference>
<gene>
    <name evidence="2" type="ordered locus">Aazo_5228</name>
</gene>